<dbReference type="InterPro" id="IPR010998">
    <property type="entry name" value="Integrase_recombinase_N"/>
</dbReference>
<dbReference type="GO" id="GO:0007059">
    <property type="term" value="P:chromosome segregation"/>
    <property type="evidence" value="ECO:0007669"/>
    <property type="project" value="UniProtKB-KW"/>
</dbReference>
<dbReference type="InterPro" id="IPR002104">
    <property type="entry name" value="Integrase_catalytic"/>
</dbReference>
<dbReference type="GO" id="GO:0015074">
    <property type="term" value="P:DNA integration"/>
    <property type="evidence" value="ECO:0007669"/>
    <property type="project" value="UniProtKB-KW"/>
</dbReference>
<comment type="caution">
    <text evidence="8">The sequence shown here is derived from an EMBL/GenBank/DDBJ whole genome shotgun (WGS) entry which is preliminary data.</text>
</comment>
<sequence>MISKTFPALLQTFFTDRLLRQWRASPHTVASYRDSFRLLLGFAKKNLNKEPSVLSFDDFTPDFLSAFLDYVEKDRGNSVRTRNARLAAIHSFFRYVSLCEPAYVDLCCQILAIPSKRFERRPIEFLIPEEINALLDAPDQTTWVGRRDRTLLLTAIQTGFRVSELINLHCEQVVLGTGAHVRCEGKGRKQRCTPLGKETTEVMSSWLSQLNGQSGDSVFPSIRGGPLSRDAVERLVNRHCRTAMSYCPSIKRKKITPHVLRHTAAMELLRHGVDRSVIALWLGHESVETTEMYLHADMRLKQQALSRITPLGAKPFLYKPDDELLTFLENL</sequence>
<evidence type="ECO:0000259" key="6">
    <source>
        <dbReference type="PROSITE" id="PS51898"/>
    </source>
</evidence>
<organism evidence="8 9">
    <name type="scientific">Candidatus Desulfobia pelagia</name>
    <dbReference type="NCBI Taxonomy" id="2841692"/>
    <lineage>
        <taxon>Bacteria</taxon>
        <taxon>Pseudomonadati</taxon>
        <taxon>Thermodesulfobacteriota</taxon>
        <taxon>Desulfobulbia</taxon>
        <taxon>Desulfobulbales</taxon>
        <taxon>Desulfobulbaceae</taxon>
        <taxon>Candidatus Desulfobia</taxon>
    </lineage>
</organism>
<dbReference type="Pfam" id="PF02899">
    <property type="entry name" value="Phage_int_SAM_1"/>
    <property type="match status" value="1"/>
</dbReference>
<dbReference type="PROSITE" id="PS51898">
    <property type="entry name" value="TYR_RECOMBINASE"/>
    <property type="match status" value="1"/>
</dbReference>
<dbReference type="GO" id="GO:0003677">
    <property type="term" value="F:DNA binding"/>
    <property type="evidence" value="ECO:0007669"/>
    <property type="project" value="UniProtKB-UniRule"/>
</dbReference>
<evidence type="ECO:0000256" key="1">
    <source>
        <dbReference type="ARBA" id="ARBA00022829"/>
    </source>
</evidence>
<gene>
    <name evidence="8" type="ORF">H8E41_13380</name>
</gene>
<evidence type="ECO:0000256" key="4">
    <source>
        <dbReference type="ARBA" id="ARBA00023172"/>
    </source>
</evidence>
<name>A0A8J6TD61_9BACT</name>
<evidence type="ECO:0000313" key="9">
    <source>
        <dbReference type="Proteomes" id="UP000614424"/>
    </source>
</evidence>
<evidence type="ECO:0000259" key="7">
    <source>
        <dbReference type="PROSITE" id="PS51900"/>
    </source>
</evidence>
<reference evidence="8 9" key="1">
    <citation type="submission" date="2020-08" db="EMBL/GenBank/DDBJ databases">
        <title>Bridging the membrane lipid divide: bacteria of the FCB group superphylum have the potential to synthesize archaeal ether lipids.</title>
        <authorList>
            <person name="Villanueva L."/>
            <person name="Von Meijenfeldt F.A.B."/>
            <person name="Westbye A.B."/>
            <person name="Yadav S."/>
            <person name="Hopmans E.C."/>
            <person name="Dutilh B.E."/>
            <person name="Sinninghe Damste J.S."/>
        </authorList>
    </citation>
    <scope>NUCLEOTIDE SEQUENCE [LARGE SCALE GENOMIC DNA]</scope>
    <source>
        <strain evidence="8">NIOZ-UU47</strain>
    </source>
</reference>
<dbReference type="GO" id="GO:0006310">
    <property type="term" value="P:DNA recombination"/>
    <property type="evidence" value="ECO:0007669"/>
    <property type="project" value="UniProtKB-KW"/>
</dbReference>
<dbReference type="InterPro" id="IPR013762">
    <property type="entry name" value="Integrase-like_cat_sf"/>
</dbReference>
<dbReference type="AlphaFoldDB" id="A0A8J6TD61"/>
<dbReference type="InterPro" id="IPR050090">
    <property type="entry name" value="Tyrosine_recombinase_XerCD"/>
</dbReference>
<dbReference type="InterPro" id="IPR011010">
    <property type="entry name" value="DNA_brk_join_enz"/>
</dbReference>
<keyword evidence="4" id="KW-0233">DNA recombination</keyword>
<keyword evidence="2" id="KW-0229">DNA integration</keyword>
<dbReference type="Gene3D" id="1.10.150.130">
    <property type="match status" value="1"/>
</dbReference>
<dbReference type="SUPFAM" id="SSF56349">
    <property type="entry name" value="DNA breaking-rejoining enzymes"/>
    <property type="match status" value="1"/>
</dbReference>
<keyword evidence="3 5" id="KW-0238">DNA-binding</keyword>
<dbReference type="PANTHER" id="PTHR30349">
    <property type="entry name" value="PHAGE INTEGRASE-RELATED"/>
    <property type="match status" value="1"/>
</dbReference>
<dbReference type="Proteomes" id="UP000614424">
    <property type="component" value="Unassembled WGS sequence"/>
</dbReference>
<protein>
    <submittedName>
        <fullName evidence="8">Tyrosine-type recombinase/integrase</fullName>
    </submittedName>
</protein>
<accession>A0A8J6TD61</accession>
<evidence type="ECO:0000256" key="5">
    <source>
        <dbReference type="PROSITE-ProRule" id="PRU01248"/>
    </source>
</evidence>
<dbReference type="InterPro" id="IPR044068">
    <property type="entry name" value="CB"/>
</dbReference>
<feature type="domain" description="Tyr recombinase" evidence="6">
    <location>
        <begin position="121"/>
        <end position="306"/>
    </location>
</feature>
<evidence type="ECO:0000256" key="3">
    <source>
        <dbReference type="ARBA" id="ARBA00023125"/>
    </source>
</evidence>
<dbReference type="Pfam" id="PF00589">
    <property type="entry name" value="Phage_integrase"/>
    <property type="match status" value="1"/>
</dbReference>
<evidence type="ECO:0000256" key="2">
    <source>
        <dbReference type="ARBA" id="ARBA00022908"/>
    </source>
</evidence>
<dbReference type="PROSITE" id="PS51900">
    <property type="entry name" value="CB"/>
    <property type="match status" value="1"/>
</dbReference>
<dbReference type="InterPro" id="IPR004107">
    <property type="entry name" value="Integrase_SAM-like_N"/>
</dbReference>
<dbReference type="PANTHER" id="PTHR30349:SF81">
    <property type="entry name" value="TYROSINE RECOMBINASE XERC"/>
    <property type="match status" value="1"/>
</dbReference>
<dbReference type="EMBL" id="JACNJZ010000195">
    <property type="protein sequence ID" value="MBC8318889.1"/>
    <property type="molecule type" value="Genomic_DNA"/>
</dbReference>
<dbReference type="Gene3D" id="1.10.443.10">
    <property type="entry name" value="Intergrase catalytic core"/>
    <property type="match status" value="1"/>
</dbReference>
<feature type="domain" description="Core-binding (CB)" evidence="7">
    <location>
        <begin position="4"/>
        <end position="97"/>
    </location>
</feature>
<evidence type="ECO:0000313" key="8">
    <source>
        <dbReference type="EMBL" id="MBC8318889.1"/>
    </source>
</evidence>
<proteinExistence type="predicted"/>
<keyword evidence="1" id="KW-0159">Chromosome partition</keyword>